<keyword evidence="1" id="KW-0547">Nucleotide-binding</keyword>
<dbReference type="PANTHER" id="PTHR47978">
    <property type="match status" value="1"/>
</dbReference>
<protein>
    <submittedName>
        <fullName evidence="2">RabF-Rab28</fullName>
    </submittedName>
</protein>
<dbReference type="Gene3D" id="3.40.50.300">
    <property type="entry name" value="P-loop containing nucleotide triphosphate hydrolases"/>
    <property type="match status" value="1"/>
</dbReference>
<dbReference type="SMART" id="SM00174">
    <property type="entry name" value="RHO"/>
    <property type="match status" value="1"/>
</dbReference>
<reference evidence="2" key="1">
    <citation type="submission" date="2015-07" db="EMBL/GenBank/DDBJ databases">
        <title>Adaptation to a free-living lifestyle via gene acquisitions in the diplomonad Trepomonas sp. PC1.</title>
        <authorList>
            <person name="Xu F."/>
            <person name="Jerlstrom-Hultqvist J."/>
            <person name="Kolisko M."/>
            <person name="Simpson A.G.B."/>
            <person name="Roger A.J."/>
            <person name="Svard S.G."/>
            <person name="Andersson J.O."/>
        </authorList>
    </citation>
    <scope>NUCLEOTIDE SEQUENCE</scope>
    <source>
        <strain evidence="2">PC1</strain>
    </source>
</reference>
<dbReference type="PRINTS" id="PR00449">
    <property type="entry name" value="RASTRNSFRMNG"/>
</dbReference>
<dbReference type="PROSITE" id="PS51421">
    <property type="entry name" value="RAS"/>
    <property type="match status" value="1"/>
</dbReference>
<dbReference type="SUPFAM" id="SSF52540">
    <property type="entry name" value="P-loop containing nucleoside triphosphate hydrolases"/>
    <property type="match status" value="1"/>
</dbReference>
<dbReference type="InterPro" id="IPR001806">
    <property type="entry name" value="Small_GTPase"/>
</dbReference>
<feature type="non-terminal residue" evidence="2">
    <location>
        <position position="1"/>
    </location>
</feature>
<dbReference type="PROSITE" id="PS51419">
    <property type="entry name" value="RAB"/>
    <property type="match status" value="1"/>
</dbReference>
<dbReference type="FunFam" id="3.40.50.300:FF:001447">
    <property type="entry name" value="Ras-related protein Rab-1B"/>
    <property type="match status" value="1"/>
</dbReference>
<dbReference type="InterPro" id="IPR005225">
    <property type="entry name" value="Small_GTP-bd"/>
</dbReference>
<dbReference type="SMART" id="SM00175">
    <property type="entry name" value="RAB"/>
    <property type="match status" value="1"/>
</dbReference>
<dbReference type="NCBIfam" id="TIGR00231">
    <property type="entry name" value="small_GTP"/>
    <property type="match status" value="1"/>
</dbReference>
<dbReference type="SMART" id="SM00176">
    <property type="entry name" value="RAN"/>
    <property type="match status" value="1"/>
</dbReference>
<organism evidence="2">
    <name type="scientific">Trepomonas sp. PC1</name>
    <dbReference type="NCBI Taxonomy" id="1076344"/>
    <lineage>
        <taxon>Eukaryota</taxon>
        <taxon>Metamonada</taxon>
        <taxon>Diplomonadida</taxon>
        <taxon>Hexamitidae</taxon>
        <taxon>Hexamitinae</taxon>
        <taxon>Trepomonas</taxon>
    </lineage>
</organism>
<dbReference type="GO" id="GO:0003924">
    <property type="term" value="F:GTPase activity"/>
    <property type="evidence" value="ECO:0007669"/>
    <property type="project" value="InterPro"/>
</dbReference>
<evidence type="ECO:0000313" key="2">
    <source>
        <dbReference type="EMBL" id="JAP94746.1"/>
    </source>
</evidence>
<accession>A0A146KH13</accession>
<name>A0A146KH13_9EUKA</name>
<proteinExistence type="predicted"/>
<gene>
    <name evidence="2" type="ORF">TPC1_12496</name>
</gene>
<dbReference type="GO" id="GO:0005525">
    <property type="term" value="F:GTP binding"/>
    <property type="evidence" value="ECO:0007669"/>
    <property type="project" value="InterPro"/>
</dbReference>
<sequence length="265" mass="29280">KAKKIAHNLDESSGEDAKKHINFKVTVLGDGAVGKSSICNRFCKDFFAREYKQTLGLDFFSQTLQLTNNQEVAFNLFDIGGQSLTSKMLKNYAQGSDCALLVFDMTTYESFQSLREWVVAAQLPPKTKKILVANKADLASKRVVSMEQIDALQKELNCEKTFQVSALTGDRVRMMFVGIAGILLDIDLSKEMLEERDVTKVVVKPEDQKSVEKINQSGNLAAENRGEKYEAVKNGSLEGLKADEAKVQEAPVVKVVKKKGICGGM</sequence>
<evidence type="ECO:0000256" key="1">
    <source>
        <dbReference type="ARBA" id="ARBA00022741"/>
    </source>
</evidence>
<dbReference type="InterPro" id="IPR027417">
    <property type="entry name" value="P-loop_NTPase"/>
</dbReference>
<dbReference type="EMBL" id="GDID01001860">
    <property type="protein sequence ID" value="JAP94746.1"/>
    <property type="molecule type" value="Transcribed_RNA"/>
</dbReference>
<dbReference type="SMART" id="SM00173">
    <property type="entry name" value="RAS"/>
    <property type="match status" value="1"/>
</dbReference>
<dbReference type="Pfam" id="PF00071">
    <property type="entry name" value="Ras"/>
    <property type="match status" value="1"/>
</dbReference>
<dbReference type="AlphaFoldDB" id="A0A146KH13"/>